<sequence length="987" mass="107770">MIMKKDLEHSALATRRFKQINLKIMLNLLSVFFIVFQASARTGSSTTIELDYENVPLKRILKDIKAQTNYRFFYNVKEIDDTKKISFRAHNEAIDQVLKKLAQKAAFNFEINGKQIVLTKMSKRTHPPQEREIKGTVKDEDGNPLSGASIVIKGTTTGAQTDFDGNFTLSLADDSAIIIVSYIGFETKEISVGNQSSLDIILKEAAAQLDNVVIVGSRNPNRTSTETATAVDVIPMADVVSKTGKIEVNQLLQYAAPSFNANKQSGSDGADHIDPASLRGLGPDQTLVLINGKRRHQSSLINVFGTRGRGNTGTDLNAIPASAIKRIEILRDGASAQYGSDAIAGVINIVLKDRTDELSGSISYGAYNTNAQGDFPDGTPNTDGNRLDTERDGNAIGEDQSFDGGSIKFAANYGVKIGEEGYANFTTEYIAKNKILRPGFDFRRGFGEAAIDGFNFFGNVSIPVSENTEFYAFGGRNYRDTDAFAFTRNNPTERNVVSIYPNGFTPRITSNIIDNSVSAGIRTEMENGWNVDISNTFGKNLFHYFIKGSLNASLEETSPVDFDAGGHSLSQNVTNLDISKFYEDIMEGMNLAFGAEYKTENFEIFAGEATSYGTFDMDGALITNPATQTIPTDPITGNQRPGGSQGFPGYSPDNEIDRSRSNVSLYGDLELDVTEKFLVSGAARFEYFSDFGSTTNGKLAARYKATENFNIRGSVSSGFRAPSLAQIYYNLKFTNFIGGVASESLLSPNNSPVTASFGIGPLKEEKAFNAALGFTAKAGNFTATIDGYYINIKDRIVLTGDFPAPQIENVNSAQFFVNGVDTKTSGLDVILSYKNSLSEDSSFSATFLANFNDMKIDNVNNGSLDESTFFGERDKAFLLASAPDSKLNLNLTYDKSWFDAALSFTRFSEIELVDYGAAIDHYDAKIVTDLNFGFELSESLKLNVGSNNLFNVYPDQQDADSDSGGYWDAVQMGFAGAFYYARLGFTF</sequence>
<dbReference type="Pfam" id="PF07715">
    <property type="entry name" value="Plug"/>
    <property type="match status" value="1"/>
</dbReference>
<dbReference type="Pfam" id="PF16344">
    <property type="entry name" value="FecR_C"/>
    <property type="match status" value="1"/>
</dbReference>
<dbReference type="InterPro" id="IPR000531">
    <property type="entry name" value="Beta-barrel_TonB"/>
</dbReference>
<dbReference type="EMBL" id="FTOB01000004">
    <property type="protein sequence ID" value="SIS81601.1"/>
    <property type="molecule type" value="Genomic_DNA"/>
</dbReference>
<gene>
    <name evidence="14" type="ORF">SAMN05421766_104121</name>
</gene>
<dbReference type="InterPro" id="IPR039426">
    <property type="entry name" value="TonB-dep_rcpt-like"/>
</dbReference>
<dbReference type="Gene3D" id="2.170.130.10">
    <property type="entry name" value="TonB-dependent receptor, plug domain"/>
    <property type="match status" value="1"/>
</dbReference>
<evidence type="ECO:0000256" key="7">
    <source>
        <dbReference type="ARBA" id="ARBA00023237"/>
    </source>
</evidence>
<evidence type="ECO:0000256" key="5">
    <source>
        <dbReference type="ARBA" id="ARBA00023077"/>
    </source>
</evidence>
<dbReference type="Gene3D" id="2.40.170.20">
    <property type="entry name" value="TonB-dependent receptor, beta-barrel domain"/>
    <property type="match status" value="1"/>
</dbReference>
<feature type="compositionally biased region" description="Polar residues" evidence="10">
    <location>
        <begin position="627"/>
        <end position="642"/>
    </location>
</feature>
<keyword evidence="2 8" id="KW-0813">Transport</keyword>
<evidence type="ECO:0000256" key="1">
    <source>
        <dbReference type="ARBA" id="ARBA00004571"/>
    </source>
</evidence>
<dbReference type="Gene3D" id="3.55.50.30">
    <property type="match status" value="1"/>
</dbReference>
<dbReference type="SUPFAM" id="SSF49464">
    <property type="entry name" value="Carboxypeptidase regulatory domain-like"/>
    <property type="match status" value="1"/>
</dbReference>
<proteinExistence type="inferred from homology"/>
<evidence type="ECO:0000256" key="4">
    <source>
        <dbReference type="ARBA" id="ARBA00022692"/>
    </source>
</evidence>
<evidence type="ECO:0000256" key="3">
    <source>
        <dbReference type="ARBA" id="ARBA00022452"/>
    </source>
</evidence>
<evidence type="ECO:0000256" key="9">
    <source>
        <dbReference type="RuleBase" id="RU003357"/>
    </source>
</evidence>
<dbReference type="PROSITE" id="PS52016">
    <property type="entry name" value="TONB_DEPENDENT_REC_3"/>
    <property type="match status" value="1"/>
</dbReference>
<keyword evidence="15" id="KW-1185">Reference proteome</keyword>
<dbReference type="InterPro" id="IPR008969">
    <property type="entry name" value="CarboxyPept-like_regulatory"/>
</dbReference>
<keyword evidence="7 8" id="KW-0998">Cell outer membrane</keyword>
<feature type="region of interest" description="Disordered" evidence="10">
    <location>
        <begin position="627"/>
        <end position="654"/>
    </location>
</feature>
<comment type="caution">
    <text evidence="14">The sequence shown here is derived from an EMBL/GenBank/DDBJ whole genome shotgun (WGS) entry which is preliminary data.</text>
</comment>
<keyword evidence="4 8" id="KW-0812">Transmembrane</keyword>
<comment type="similarity">
    <text evidence="8 9">Belongs to the TonB-dependent receptor family.</text>
</comment>
<dbReference type="InterPro" id="IPR012910">
    <property type="entry name" value="Plug_dom"/>
</dbReference>
<evidence type="ECO:0000259" key="11">
    <source>
        <dbReference type="Pfam" id="PF00593"/>
    </source>
</evidence>
<name>A0ABY1KV49_9FLAO</name>
<evidence type="ECO:0000313" key="15">
    <source>
        <dbReference type="Proteomes" id="UP000185728"/>
    </source>
</evidence>
<evidence type="ECO:0000256" key="10">
    <source>
        <dbReference type="SAM" id="MobiDB-lite"/>
    </source>
</evidence>
<dbReference type="InterPro" id="IPR037066">
    <property type="entry name" value="Plug_dom_sf"/>
</dbReference>
<dbReference type="SUPFAM" id="SSF56935">
    <property type="entry name" value="Porins"/>
    <property type="match status" value="1"/>
</dbReference>
<dbReference type="InterPro" id="IPR036942">
    <property type="entry name" value="Beta-barrel_TonB_sf"/>
</dbReference>
<protein>
    <submittedName>
        <fullName evidence="14">Iron complex outermembrane recepter protein</fullName>
    </submittedName>
</protein>
<evidence type="ECO:0000313" key="14">
    <source>
        <dbReference type="EMBL" id="SIS81601.1"/>
    </source>
</evidence>
<dbReference type="PANTHER" id="PTHR47234">
    <property type="match status" value="1"/>
</dbReference>
<comment type="subcellular location">
    <subcellularLocation>
        <location evidence="1 8">Cell outer membrane</location>
        <topology evidence="1 8">Multi-pass membrane protein</topology>
    </subcellularLocation>
</comment>
<feature type="domain" description="TonB-dependent receptor-like beta-barrel" evidence="11">
    <location>
        <begin position="471"/>
        <end position="949"/>
    </location>
</feature>
<evidence type="ECO:0000256" key="6">
    <source>
        <dbReference type="ARBA" id="ARBA00023136"/>
    </source>
</evidence>
<keyword evidence="3 8" id="KW-1134">Transmembrane beta strand</keyword>
<accession>A0ABY1KV49</accession>
<dbReference type="Pfam" id="PF00593">
    <property type="entry name" value="TonB_dep_Rec_b-barrel"/>
    <property type="match status" value="1"/>
</dbReference>
<evidence type="ECO:0000259" key="13">
    <source>
        <dbReference type="Pfam" id="PF16344"/>
    </source>
</evidence>
<dbReference type="InterPro" id="IPR032508">
    <property type="entry name" value="FecR_C"/>
</dbReference>
<feature type="domain" description="Protein FecR C-terminal" evidence="13">
    <location>
        <begin position="50"/>
        <end position="117"/>
    </location>
</feature>
<evidence type="ECO:0000256" key="8">
    <source>
        <dbReference type="PROSITE-ProRule" id="PRU01360"/>
    </source>
</evidence>
<keyword evidence="6 8" id="KW-0472">Membrane</keyword>
<dbReference type="PANTHER" id="PTHR47234:SF3">
    <property type="entry name" value="SECRETIN_TONB SHORT N-TERMINAL DOMAIN-CONTAINING PROTEIN"/>
    <property type="match status" value="1"/>
</dbReference>
<evidence type="ECO:0000256" key="2">
    <source>
        <dbReference type="ARBA" id="ARBA00022448"/>
    </source>
</evidence>
<dbReference type="Pfam" id="PF13715">
    <property type="entry name" value="CarbopepD_reg_2"/>
    <property type="match status" value="1"/>
</dbReference>
<feature type="domain" description="TonB-dependent receptor plug" evidence="12">
    <location>
        <begin position="226"/>
        <end position="346"/>
    </location>
</feature>
<organism evidence="14 15">
    <name type="scientific">Zobellia uliginosa</name>
    <dbReference type="NCBI Taxonomy" id="143224"/>
    <lineage>
        <taxon>Bacteria</taxon>
        <taxon>Pseudomonadati</taxon>
        <taxon>Bacteroidota</taxon>
        <taxon>Flavobacteriia</taxon>
        <taxon>Flavobacteriales</taxon>
        <taxon>Flavobacteriaceae</taxon>
        <taxon>Zobellia</taxon>
    </lineage>
</organism>
<reference evidence="14 15" key="1">
    <citation type="submission" date="2017-01" db="EMBL/GenBank/DDBJ databases">
        <authorList>
            <person name="Varghese N."/>
            <person name="Submissions S."/>
        </authorList>
    </citation>
    <scope>NUCLEOTIDE SEQUENCE [LARGE SCALE GENOMIC DNA]</scope>
    <source>
        <strain evidence="14 15">DSM 2061</strain>
    </source>
</reference>
<evidence type="ECO:0000259" key="12">
    <source>
        <dbReference type="Pfam" id="PF07715"/>
    </source>
</evidence>
<dbReference type="Gene3D" id="2.60.40.1120">
    <property type="entry name" value="Carboxypeptidase-like, regulatory domain"/>
    <property type="match status" value="1"/>
</dbReference>
<dbReference type="Proteomes" id="UP000185728">
    <property type="component" value="Unassembled WGS sequence"/>
</dbReference>
<keyword evidence="5 9" id="KW-0798">TonB box</keyword>